<feature type="compositionally biased region" description="Polar residues" evidence="1">
    <location>
        <begin position="40"/>
        <end position="56"/>
    </location>
</feature>
<feature type="region of interest" description="Disordered" evidence="1">
    <location>
        <begin position="1"/>
        <end position="57"/>
    </location>
</feature>
<dbReference type="Proteomes" id="UP000027138">
    <property type="component" value="Unassembled WGS sequence"/>
</dbReference>
<accession>A0A067JH20</accession>
<organism evidence="2 3">
    <name type="scientific">Jatropha curcas</name>
    <name type="common">Barbados nut</name>
    <dbReference type="NCBI Taxonomy" id="180498"/>
    <lineage>
        <taxon>Eukaryota</taxon>
        <taxon>Viridiplantae</taxon>
        <taxon>Streptophyta</taxon>
        <taxon>Embryophyta</taxon>
        <taxon>Tracheophyta</taxon>
        <taxon>Spermatophyta</taxon>
        <taxon>Magnoliopsida</taxon>
        <taxon>eudicotyledons</taxon>
        <taxon>Gunneridae</taxon>
        <taxon>Pentapetalae</taxon>
        <taxon>rosids</taxon>
        <taxon>fabids</taxon>
        <taxon>Malpighiales</taxon>
        <taxon>Euphorbiaceae</taxon>
        <taxon>Crotonoideae</taxon>
        <taxon>Jatropheae</taxon>
        <taxon>Jatropha</taxon>
    </lineage>
</organism>
<sequence>MVPDRGGHIMVPGIGASGSESVRSKSKSIRTETGDFRFGSGSSIVGTETDGYTTGRNRMEQLVLRPVGKPIETVGFETVKEPKPKIFGSVPVSNFLEPEPPVLEPWPPLVSELLSPFNLVICNFRMIFE</sequence>
<proteinExistence type="predicted"/>
<evidence type="ECO:0000256" key="1">
    <source>
        <dbReference type="SAM" id="MobiDB-lite"/>
    </source>
</evidence>
<keyword evidence="3" id="KW-1185">Reference proteome</keyword>
<gene>
    <name evidence="2" type="ORF">JCGZ_00356</name>
</gene>
<reference evidence="2 3" key="1">
    <citation type="journal article" date="2014" name="PLoS ONE">
        <title>Global Analysis of Gene Expression Profiles in Physic Nut (Jatropha curcas L.) Seedlings Exposed to Salt Stress.</title>
        <authorList>
            <person name="Zhang L."/>
            <person name="Zhang C."/>
            <person name="Wu P."/>
            <person name="Chen Y."/>
            <person name="Li M."/>
            <person name="Jiang H."/>
            <person name="Wu G."/>
        </authorList>
    </citation>
    <scope>NUCLEOTIDE SEQUENCE [LARGE SCALE GENOMIC DNA]</scope>
    <source>
        <strain evidence="3">cv. GZQX0401</strain>
        <tissue evidence="2">Young leaves</tissue>
    </source>
</reference>
<protein>
    <submittedName>
        <fullName evidence="2">Uncharacterized protein</fullName>
    </submittedName>
</protein>
<dbReference type="AlphaFoldDB" id="A0A067JH20"/>
<evidence type="ECO:0000313" key="3">
    <source>
        <dbReference type="Proteomes" id="UP000027138"/>
    </source>
</evidence>
<evidence type="ECO:0000313" key="2">
    <source>
        <dbReference type="EMBL" id="KDP23157.1"/>
    </source>
</evidence>
<dbReference type="EMBL" id="KK915239">
    <property type="protein sequence ID" value="KDP23157.1"/>
    <property type="molecule type" value="Genomic_DNA"/>
</dbReference>
<name>A0A067JH20_JATCU</name>